<organism evidence="2 3">
    <name type="scientific">Polarella glacialis</name>
    <name type="common">Dinoflagellate</name>
    <dbReference type="NCBI Taxonomy" id="89957"/>
    <lineage>
        <taxon>Eukaryota</taxon>
        <taxon>Sar</taxon>
        <taxon>Alveolata</taxon>
        <taxon>Dinophyceae</taxon>
        <taxon>Suessiales</taxon>
        <taxon>Suessiaceae</taxon>
        <taxon>Polarella</taxon>
    </lineage>
</organism>
<name>A0A813KXE0_POLGL</name>
<feature type="region of interest" description="Disordered" evidence="1">
    <location>
        <begin position="424"/>
        <end position="443"/>
    </location>
</feature>
<dbReference type="SUPFAM" id="SSF54427">
    <property type="entry name" value="NTF2-like"/>
    <property type="match status" value="1"/>
</dbReference>
<feature type="compositionally biased region" description="Low complexity" evidence="1">
    <location>
        <begin position="509"/>
        <end position="526"/>
    </location>
</feature>
<feature type="compositionally biased region" description="Polar residues" evidence="1">
    <location>
        <begin position="497"/>
        <end position="508"/>
    </location>
</feature>
<comment type="caution">
    <text evidence="2">The sequence shown here is derived from an EMBL/GenBank/DDBJ whole genome shotgun (WGS) entry which is preliminary data.</text>
</comment>
<proteinExistence type="predicted"/>
<dbReference type="InterPro" id="IPR032710">
    <property type="entry name" value="NTF2-like_dom_sf"/>
</dbReference>
<evidence type="ECO:0000313" key="2">
    <source>
        <dbReference type="EMBL" id="CAE8715143.1"/>
    </source>
</evidence>
<dbReference type="AlphaFoldDB" id="A0A813KXE0"/>
<dbReference type="Proteomes" id="UP000626109">
    <property type="component" value="Unassembled WGS sequence"/>
</dbReference>
<accession>A0A813KXE0</accession>
<dbReference type="PANTHER" id="PTHR31723">
    <property type="entry name" value="PATHOGENESIS-RELATED FAMILY PROTEIN"/>
    <property type="match status" value="1"/>
</dbReference>
<dbReference type="EMBL" id="CAJNNW010032729">
    <property type="protein sequence ID" value="CAE8715143.1"/>
    <property type="molecule type" value="Genomic_DNA"/>
</dbReference>
<gene>
    <name evidence="2" type="ORF">PGLA2088_LOCUS38368</name>
</gene>
<feature type="region of interest" description="Disordered" evidence="1">
    <location>
        <begin position="461"/>
        <end position="480"/>
    </location>
</feature>
<dbReference type="PANTHER" id="PTHR31723:SF10">
    <property type="entry name" value="PATHOGEN-RELATED PROTEIN"/>
    <property type="match status" value="1"/>
</dbReference>
<protein>
    <recommendedName>
        <fullName evidence="4">Pathogen-related protein</fullName>
    </recommendedName>
</protein>
<feature type="region of interest" description="Disordered" evidence="1">
    <location>
        <begin position="489"/>
        <end position="542"/>
    </location>
</feature>
<feature type="compositionally biased region" description="Low complexity" evidence="1">
    <location>
        <begin position="426"/>
        <end position="439"/>
    </location>
</feature>
<reference evidence="2" key="1">
    <citation type="submission" date="2021-02" db="EMBL/GenBank/DDBJ databases">
        <authorList>
            <person name="Dougan E. K."/>
            <person name="Rhodes N."/>
            <person name="Thang M."/>
            <person name="Chan C."/>
        </authorList>
    </citation>
    <scope>NUCLEOTIDE SEQUENCE</scope>
</reference>
<evidence type="ECO:0000313" key="3">
    <source>
        <dbReference type="Proteomes" id="UP000626109"/>
    </source>
</evidence>
<evidence type="ECO:0000256" key="1">
    <source>
        <dbReference type="SAM" id="MobiDB-lite"/>
    </source>
</evidence>
<feature type="non-terminal residue" evidence="2">
    <location>
        <position position="1"/>
    </location>
</feature>
<dbReference type="InterPro" id="IPR053218">
    <property type="entry name" value="Pathogen-related_defense"/>
</dbReference>
<sequence length="602" mass="64597">MALVQETDPFAPDNKGKLSEVSSGISHGELIRDYVLGPEATWRFSTPSYSRVNDTYFEHRAMKHPEGCLEAIVSKIVKNWEVESHHIADIHQWKTVDVSMFKAALNGGCPCSAKLMADVGHNNMLVGETQNYSAARHTFESSYKVFGAAFPEGFAWEVLEVYSGPPTIAFKWRHFGKMVGTYKDKTGKQHKGNGEFLNLIGMCIATVNESLVIETLDVYYNPSDMIEPLVTAKSSTGTRRRVLVVVPPSRLGVRHSPSISRCASASLELGGVPHTSSITRASPEANASLPKWGTARKVYERLYLESFDRAERRRLLQESLHQAREEQALELFQSAWPKCGAWAGGYGTEGSSGEDDDLVVDASHIFLTQTDMDSSTAASLAIRPRSPSPSLAIPAGHLSLRQSEFESSGINDGAAASLGVRPRSPLAISGSASRPSSGSLRRRLLPENAPKLMQLEGPPGVEEAALAGGGQGGPAGSSAWLPFPPPRMAAVRARPSSAKSPTNRSTQTAANSAANGAPGAMGAAGPREAQAPLADGHAGSRRIRPAESVPVYRGAGSLQLDRELLREGYRLLASQPGQPSLPTAPMFIARASSAPNLRKLTR</sequence>
<evidence type="ECO:0008006" key="4">
    <source>
        <dbReference type="Google" id="ProtNLM"/>
    </source>
</evidence>